<comment type="caution">
    <text evidence="1">The sequence shown here is derived from an EMBL/GenBank/DDBJ whole genome shotgun (WGS) entry which is preliminary data.</text>
</comment>
<organism evidence="1 2">
    <name type="scientific">Acaulospora colombiana</name>
    <dbReference type="NCBI Taxonomy" id="27376"/>
    <lineage>
        <taxon>Eukaryota</taxon>
        <taxon>Fungi</taxon>
        <taxon>Fungi incertae sedis</taxon>
        <taxon>Mucoromycota</taxon>
        <taxon>Glomeromycotina</taxon>
        <taxon>Glomeromycetes</taxon>
        <taxon>Diversisporales</taxon>
        <taxon>Acaulosporaceae</taxon>
        <taxon>Acaulospora</taxon>
    </lineage>
</organism>
<keyword evidence="2" id="KW-1185">Reference proteome</keyword>
<accession>A0ACA9M544</accession>
<proteinExistence type="predicted"/>
<reference evidence="1" key="1">
    <citation type="submission" date="2021-06" db="EMBL/GenBank/DDBJ databases">
        <authorList>
            <person name="Kallberg Y."/>
            <person name="Tangrot J."/>
            <person name="Rosling A."/>
        </authorList>
    </citation>
    <scope>NUCLEOTIDE SEQUENCE</scope>
    <source>
        <strain evidence="1">CL356</strain>
    </source>
</reference>
<gene>
    <name evidence="1" type="ORF">ACOLOM_LOCUS5571</name>
</gene>
<dbReference type="EMBL" id="CAJVPT010010411">
    <property type="protein sequence ID" value="CAG8570143.1"/>
    <property type="molecule type" value="Genomic_DNA"/>
</dbReference>
<name>A0ACA9M544_9GLOM</name>
<protein>
    <submittedName>
        <fullName evidence="1">13799_t:CDS:1</fullName>
    </submittedName>
</protein>
<evidence type="ECO:0000313" key="2">
    <source>
        <dbReference type="Proteomes" id="UP000789525"/>
    </source>
</evidence>
<sequence length="193" mass="22441">MTTTDPISPSYDTPIPTSYVQRLSAPVTSSNNTAKCPECHQLTSTIYWNWCQQCSARHFSANFANWSSNNSNLDKLIQEIQLNATYSEQVIEWIPYERFQNIRHISKGGFGEVMYAEWEDGQIYNWDISMGTWKRRGRHPVALKKLKGSEECPEDFLKEVRLVAFHLRITIKNNKFDEMLTFSSNTRLSLFTQ</sequence>
<evidence type="ECO:0000313" key="1">
    <source>
        <dbReference type="EMBL" id="CAG8570143.1"/>
    </source>
</evidence>
<dbReference type="Proteomes" id="UP000789525">
    <property type="component" value="Unassembled WGS sequence"/>
</dbReference>